<evidence type="ECO:0000256" key="4">
    <source>
        <dbReference type="ARBA" id="ARBA00023069"/>
    </source>
</evidence>
<dbReference type="SUPFAM" id="SSF49562">
    <property type="entry name" value="C2 domain (Calcium/lipid-binding domain, CaLB)"/>
    <property type="match status" value="1"/>
</dbReference>
<keyword evidence="4" id="KW-0969">Cilium</keyword>
<evidence type="ECO:0000256" key="5">
    <source>
        <dbReference type="ARBA" id="ARBA00023273"/>
    </source>
</evidence>
<feature type="compositionally biased region" description="Polar residues" evidence="7">
    <location>
        <begin position="50"/>
        <end position="59"/>
    </location>
</feature>
<dbReference type="OrthoDB" id="272770at2759"/>
<organism evidence="9 10">
    <name type="scientific">Strigomonas culicis</name>
    <dbReference type="NCBI Taxonomy" id="28005"/>
    <lineage>
        <taxon>Eukaryota</taxon>
        <taxon>Discoba</taxon>
        <taxon>Euglenozoa</taxon>
        <taxon>Kinetoplastea</taxon>
        <taxon>Metakinetoplastina</taxon>
        <taxon>Trypanosomatida</taxon>
        <taxon>Trypanosomatidae</taxon>
        <taxon>Strigomonadinae</taxon>
        <taxon>Strigomonas</taxon>
    </lineage>
</organism>
<gene>
    <name evidence="9" type="ORF">STCU_07601</name>
</gene>
<dbReference type="EMBL" id="ATMH01007601">
    <property type="protein sequence ID" value="EPY23639.1"/>
    <property type="molecule type" value="Genomic_DNA"/>
</dbReference>
<dbReference type="PANTHER" id="PTHR14240">
    <property type="entry name" value="RETINITIS PIGMENTOSA GTPASE REGULATOR-INTERACTING PROTEIN"/>
    <property type="match status" value="1"/>
</dbReference>
<feature type="region of interest" description="Disordered" evidence="7">
    <location>
        <begin position="1"/>
        <end position="20"/>
    </location>
</feature>
<sequence>MTTRPRASIRPPGGDWQGSYFDLDERYRQLQKALNEKDKELRLLKVAQRRATSSTTYAPSSVRARLAAESRQRAGSSPSPPPPSASVTQASVDGAGAALPGSLPAEPREVNMDYVRLAPAAQLDAARAAAINEASMWGPASTLPDPAMVWGAEGSIQNYVAASALFHANEDLRRKLDESTTVIKTLQHELSNTRTLATNAQSRLEEHTQHMHHLIHERDLAVEKLDTAKRTITDFERTLQSRISEEEQVRFSLEAQVTELRSRLVAGADSNDLLSKDVRALLSEVRDKTGEVMSLRSKLALVEAAHASQKSTNENLLVELKGLNSQLIHERKQLVLAARAAQTAALASDRVEDLRAQIHRVTEERNGMEREHVRLMSDFVVVTDRALQHAREEVRQDLADWRAAAVHWEEVAQLLYKDVSQRTQTHIRCREACEEAKAQRDAAAVALRAVRDERAMALAKLRVVWPTHEADTQGLTEEDVLNTFGVKSRFRVRRRAPAAPAAGASAEGPEVDPACLLDFDADAEEEAEDMDVYEECDVSLPPDRTTKAAQIRELHEANAGLAAELEQTRLANDLMRTRLETLTGRRDTEQREVAVATQSLERREVAGQRLLEQQMDRVAFLESQVRSLRGYSVDPGMALETIAPTENVFELFLGQLVAQDVPADVPVPELFSTVFCSADFLLHETVTSPSIRGLNGFFDTTISFRIAMDALLLYYLQTRDLLVQLHRVRREAEVQAVLQEEEHQRSPSGGGSAASSDVHSLRVAQTMYETIAEGRVSLLDIVVDERSREAERPTLRGHVKLVAPGGRHLASLEFQLTARAPLTDEFRQLAREAFTDGVAPPPPQLPRRAAAKKDQRAAARHSVVDWITSSSSSTVERRPAARSGLRLVPTNTNTMGASPPDSYSASSDNSDAVKRRLLQSRPGPPAPPPRQPPAHTPARGTDLADATPPQGQSPPDSLCHLSPGMLGRSPQEASCRVVLDLLRLELPAVATPEPPRLLCYFAVPALHREVRLAAPAGRPRTVEYAPREHAFAVHTLSQLAQLAREPLTFFFLDADGPANSVWALA</sequence>
<keyword evidence="3 6" id="KW-0175">Coiled coil</keyword>
<evidence type="ECO:0000259" key="8">
    <source>
        <dbReference type="Pfam" id="PF11618"/>
    </source>
</evidence>
<accession>S9U4E3</accession>
<evidence type="ECO:0000313" key="10">
    <source>
        <dbReference type="Proteomes" id="UP000015354"/>
    </source>
</evidence>
<evidence type="ECO:0000256" key="1">
    <source>
        <dbReference type="ARBA" id="ARBA00004138"/>
    </source>
</evidence>
<dbReference type="InterPro" id="IPR035892">
    <property type="entry name" value="C2_domain_sf"/>
</dbReference>
<feature type="domain" description="RPGR-interacting protein 1 first C2" evidence="8">
    <location>
        <begin position="641"/>
        <end position="735"/>
    </location>
</feature>
<name>S9U4E3_9TRYP</name>
<feature type="compositionally biased region" description="Low complexity" evidence="7">
    <location>
        <begin position="897"/>
        <end position="910"/>
    </location>
</feature>
<dbReference type="PANTHER" id="PTHR14240:SF1">
    <property type="entry name" value="PROTEIN FANTOM-RELATED"/>
    <property type="match status" value="1"/>
</dbReference>
<evidence type="ECO:0000313" key="9">
    <source>
        <dbReference type="EMBL" id="EPY23639.1"/>
    </source>
</evidence>
<dbReference type="InterPro" id="IPR021656">
    <property type="entry name" value="C2-C2_1"/>
</dbReference>
<protein>
    <recommendedName>
        <fullName evidence="8">RPGR-interacting protein 1 first C2 domain-containing protein</fullName>
    </recommendedName>
</protein>
<feature type="region of interest" description="Disordered" evidence="7">
    <location>
        <begin position="834"/>
        <end position="965"/>
    </location>
</feature>
<dbReference type="InterPro" id="IPR031139">
    <property type="entry name" value="RPGRIP1_fam"/>
</dbReference>
<comment type="caution">
    <text evidence="9">The sequence shown here is derived from an EMBL/GenBank/DDBJ whole genome shotgun (WGS) entry which is preliminary data.</text>
</comment>
<dbReference type="Gene3D" id="2.60.40.150">
    <property type="entry name" value="C2 domain"/>
    <property type="match status" value="1"/>
</dbReference>
<feature type="non-terminal residue" evidence="9">
    <location>
        <position position="1065"/>
    </location>
</feature>
<dbReference type="GO" id="GO:0005856">
    <property type="term" value="C:cytoskeleton"/>
    <property type="evidence" value="ECO:0007669"/>
    <property type="project" value="UniProtKB-ARBA"/>
</dbReference>
<proteinExistence type="inferred from homology"/>
<dbReference type="GO" id="GO:1905515">
    <property type="term" value="P:non-motile cilium assembly"/>
    <property type="evidence" value="ECO:0007669"/>
    <property type="project" value="TreeGrafter"/>
</dbReference>
<reference evidence="9 10" key="1">
    <citation type="journal article" date="2013" name="PLoS ONE">
        <title>Predicting the Proteins of Angomonas deanei, Strigomonas culicis and Their Respective Endosymbionts Reveals New Aspects of the Trypanosomatidae Family.</title>
        <authorList>
            <person name="Motta M.C."/>
            <person name="Martins A.C."/>
            <person name="de Souza S.S."/>
            <person name="Catta-Preta C.M."/>
            <person name="Silva R."/>
            <person name="Klein C.C."/>
            <person name="de Almeida L.G."/>
            <person name="de Lima Cunha O."/>
            <person name="Ciapina L.P."/>
            <person name="Brocchi M."/>
            <person name="Colabardini A.C."/>
            <person name="de Araujo Lima B."/>
            <person name="Machado C.R."/>
            <person name="de Almeida Soares C.M."/>
            <person name="Probst C.M."/>
            <person name="de Menezes C.B."/>
            <person name="Thompson C.E."/>
            <person name="Bartholomeu D.C."/>
            <person name="Gradia D.F."/>
            <person name="Pavoni D.P."/>
            <person name="Grisard E.C."/>
            <person name="Fantinatti-Garboggini F."/>
            <person name="Marchini F.K."/>
            <person name="Rodrigues-Luiz G.F."/>
            <person name="Wagner G."/>
            <person name="Goldman G.H."/>
            <person name="Fietto J.L."/>
            <person name="Elias M.C."/>
            <person name="Goldman M.H."/>
            <person name="Sagot M.F."/>
            <person name="Pereira M."/>
            <person name="Stoco P.H."/>
            <person name="de Mendonca-Neto R.P."/>
            <person name="Teixeira S.M."/>
            <person name="Maciel T.E."/>
            <person name="de Oliveira Mendes T.A."/>
            <person name="Urmenyi T.P."/>
            <person name="de Souza W."/>
            <person name="Schenkman S."/>
            <person name="de Vasconcelos A.T."/>
        </authorList>
    </citation>
    <scope>NUCLEOTIDE SEQUENCE [LARGE SCALE GENOMIC DNA]</scope>
</reference>
<feature type="region of interest" description="Disordered" evidence="7">
    <location>
        <begin position="48"/>
        <end position="89"/>
    </location>
</feature>
<keyword evidence="5" id="KW-0966">Cell projection</keyword>
<dbReference type="GO" id="GO:0035869">
    <property type="term" value="C:ciliary transition zone"/>
    <property type="evidence" value="ECO:0007669"/>
    <property type="project" value="TreeGrafter"/>
</dbReference>
<dbReference type="AlphaFoldDB" id="S9U4E3"/>
<dbReference type="Pfam" id="PF11618">
    <property type="entry name" value="C2-C2_1"/>
    <property type="match status" value="1"/>
</dbReference>
<feature type="compositionally biased region" description="Pro residues" evidence="7">
    <location>
        <begin position="922"/>
        <end position="935"/>
    </location>
</feature>
<feature type="coiled-coil region" evidence="6">
    <location>
        <begin position="337"/>
        <end position="371"/>
    </location>
</feature>
<keyword evidence="10" id="KW-1185">Reference proteome</keyword>
<comment type="similarity">
    <text evidence="2">Belongs to the RPGRIP1 family.</text>
</comment>
<evidence type="ECO:0000256" key="6">
    <source>
        <dbReference type="SAM" id="Coils"/>
    </source>
</evidence>
<evidence type="ECO:0000256" key="3">
    <source>
        <dbReference type="ARBA" id="ARBA00023054"/>
    </source>
</evidence>
<evidence type="ECO:0000256" key="7">
    <source>
        <dbReference type="SAM" id="MobiDB-lite"/>
    </source>
</evidence>
<evidence type="ECO:0000256" key="2">
    <source>
        <dbReference type="ARBA" id="ARBA00006042"/>
    </source>
</evidence>
<comment type="subcellular location">
    <subcellularLocation>
        <location evidence="1">Cell projection</location>
        <location evidence="1">Cilium</location>
    </subcellularLocation>
</comment>
<dbReference type="Proteomes" id="UP000015354">
    <property type="component" value="Unassembled WGS sequence"/>
</dbReference>